<dbReference type="Gene3D" id="3.40.50.1820">
    <property type="entry name" value="alpha/beta hydrolase"/>
    <property type="match status" value="1"/>
</dbReference>
<dbReference type="InterPro" id="IPR000073">
    <property type="entry name" value="AB_hydrolase_1"/>
</dbReference>
<evidence type="ECO:0000313" key="3">
    <source>
        <dbReference type="Proteomes" id="UP000242972"/>
    </source>
</evidence>
<evidence type="ECO:0000313" key="2">
    <source>
        <dbReference type="EMBL" id="PSR33814.1"/>
    </source>
</evidence>
<dbReference type="InterPro" id="IPR029058">
    <property type="entry name" value="AB_hydrolase_fold"/>
</dbReference>
<dbReference type="InterPro" id="IPR050266">
    <property type="entry name" value="AB_hydrolase_sf"/>
</dbReference>
<proteinExistence type="predicted"/>
<dbReference type="Pfam" id="PF00561">
    <property type="entry name" value="Abhydrolase_1"/>
    <property type="match status" value="1"/>
</dbReference>
<dbReference type="Proteomes" id="UP000242972">
    <property type="component" value="Unassembled WGS sequence"/>
</dbReference>
<dbReference type="SUPFAM" id="SSF53474">
    <property type="entry name" value="alpha/beta-Hydrolases"/>
    <property type="match status" value="1"/>
</dbReference>
<name>A0A2T2XH34_9FIRM</name>
<gene>
    <name evidence="2" type="ORF">C7B46_08170</name>
</gene>
<accession>A0A2T2XH34</accession>
<dbReference type="PANTHER" id="PTHR43798:SF33">
    <property type="entry name" value="HYDROLASE, PUTATIVE (AFU_ORTHOLOGUE AFUA_2G14860)-RELATED"/>
    <property type="match status" value="1"/>
</dbReference>
<organism evidence="2 3">
    <name type="scientific">Sulfobacillus benefaciens</name>
    <dbReference type="NCBI Taxonomy" id="453960"/>
    <lineage>
        <taxon>Bacteria</taxon>
        <taxon>Bacillati</taxon>
        <taxon>Bacillota</taxon>
        <taxon>Clostridia</taxon>
        <taxon>Eubacteriales</taxon>
        <taxon>Clostridiales Family XVII. Incertae Sedis</taxon>
        <taxon>Sulfobacillus</taxon>
    </lineage>
</organism>
<comment type="caution">
    <text evidence="2">The sequence shown here is derived from an EMBL/GenBank/DDBJ whole genome shotgun (WGS) entry which is preliminary data.</text>
</comment>
<evidence type="ECO:0000259" key="1">
    <source>
        <dbReference type="Pfam" id="PF00561"/>
    </source>
</evidence>
<dbReference type="PANTHER" id="PTHR43798">
    <property type="entry name" value="MONOACYLGLYCEROL LIPASE"/>
    <property type="match status" value="1"/>
</dbReference>
<feature type="domain" description="AB hydrolase-1" evidence="1">
    <location>
        <begin position="27"/>
        <end position="253"/>
    </location>
</feature>
<dbReference type="GO" id="GO:0016020">
    <property type="term" value="C:membrane"/>
    <property type="evidence" value="ECO:0007669"/>
    <property type="project" value="TreeGrafter"/>
</dbReference>
<dbReference type="PRINTS" id="PR00111">
    <property type="entry name" value="ABHYDROLASE"/>
</dbReference>
<sequence>MNQNGGSKTIMLGNGLQLSYRMMGKGPPILLLHGISSHSAAWQRVMDVLSTRYTIIAWDAPGYGGSALPEKPLHIADYARIGKELLEELGFSSAVLVGHSFGAMVAIKWAHCYPETVNALILADVTFGHGNRDPDWRQQQQDERAQLMRLSPEDYTKKRVPRLLSPHATPEVVAEAEAIVSRLHNDGYQAALTVLFETDQRTNVPTLRQPTLVVWGRHDVVTPYENAEWIRTQLGSSIVLIEDAGHWCYFEKPVEFCHAMENFLCQQFSKENGNDRRDPYGA</sequence>
<dbReference type="AlphaFoldDB" id="A0A2T2XH34"/>
<protein>
    <recommendedName>
        <fullName evidence="1">AB hydrolase-1 domain-containing protein</fullName>
    </recommendedName>
</protein>
<dbReference type="EMBL" id="PXYW01000016">
    <property type="protein sequence ID" value="PSR33814.1"/>
    <property type="molecule type" value="Genomic_DNA"/>
</dbReference>
<reference evidence="2 3" key="1">
    <citation type="journal article" date="2014" name="BMC Genomics">
        <title>Comparison of environmental and isolate Sulfobacillus genomes reveals diverse carbon, sulfur, nitrogen, and hydrogen metabolisms.</title>
        <authorList>
            <person name="Justice N.B."/>
            <person name="Norman A."/>
            <person name="Brown C.T."/>
            <person name="Singh A."/>
            <person name="Thomas B.C."/>
            <person name="Banfield J.F."/>
        </authorList>
    </citation>
    <scope>NUCLEOTIDE SEQUENCE [LARGE SCALE GENOMIC DNA]</scope>
    <source>
        <strain evidence="2">AMDSBA4</strain>
    </source>
</reference>